<feature type="region of interest" description="Disordered" evidence="1">
    <location>
        <begin position="1"/>
        <end position="22"/>
    </location>
</feature>
<organism evidence="2 3">
    <name type="scientific">Strongylus vulgaris</name>
    <name type="common">Blood worm</name>
    <dbReference type="NCBI Taxonomy" id="40348"/>
    <lineage>
        <taxon>Eukaryota</taxon>
        <taxon>Metazoa</taxon>
        <taxon>Ecdysozoa</taxon>
        <taxon>Nematoda</taxon>
        <taxon>Chromadorea</taxon>
        <taxon>Rhabditida</taxon>
        <taxon>Rhabditina</taxon>
        <taxon>Rhabditomorpha</taxon>
        <taxon>Strongyloidea</taxon>
        <taxon>Strongylidae</taxon>
        <taxon>Strongylus</taxon>
    </lineage>
</organism>
<evidence type="ECO:0000313" key="2">
    <source>
        <dbReference type="EMBL" id="VDM81972.1"/>
    </source>
</evidence>
<sequence>MAETKAAEAASSFTRDDSAFHPMSEPTQVTFPLNFTHPHYAGYICFIS</sequence>
<accession>A0A3P7LS93</accession>
<evidence type="ECO:0000256" key="1">
    <source>
        <dbReference type="SAM" id="MobiDB-lite"/>
    </source>
</evidence>
<keyword evidence="3" id="KW-1185">Reference proteome</keyword>
<dbReference type="EMBL" id="UYYB01115423">
    <property type="protein sequence ID" value="VDM81972.1"/>
    <property type="molecule type" value="Genomic_DNA"/>
</dbReference>
<proteinExistence type="predicted"/>
<reference evidence="2 3" key="1">
    <citation type="submission" date="2018-11" db="EMBL/GenBank/DDBJ databases">
        <authorList>
            <consortium name="Pathogen Informatics"/>
        </authorList>
    </citation>
    <scope>NUCLEOTIDE SEQUENCE [LARGE SCALE GENOMIC DNA]</scope>
</reference>
<evidence type="ECO:0000313" key="3">
    <source>
        <dbReference type="Proteomes" id="UP000270094"/>
    </source>
</evidence>
<protein>
    <submittedName>
        <fullName evidence="2">Uncharacterized protein</fullName>
    </submittedName>
</protein>
<dbReference type="AlphaFoldDB" id="A0A3P7LS93"/>
<dbReference type="Proteomes" id="UP000270094">
    <property type="component" value="Unassembled WGS sequence"/>
</dbReference>
<name>A0A3P7LS93_STRVU</name>
<gene>
    <name evidence="2" type="ORF">SVUK_LOCUS16970</name>
</gene>